<reference evidence="3" key="1">
    <citation type="journal article" date="2011" name="Nat. Genet.">
        <title>The Arabidopsis lyrata genome sequence and the basis of rapid genome size change.</title>
        <authorList>
            <person name="Hu T.T."/>
            <person name="Pattyn P."/>
            <person name="Bakker E.G."/>
            <person name="Cao J."/>
            <person name="Cheng J.-F."/>
            <person name="Clark R.M."/>
            <person name="Fahlgren N."/>
            <person name="Fawcett J.A."/>
            <person name="Grimwood J."/>
            <person name="Gundlach H."/>
            <person name="Haberer G."/>
            <person name="Hollister J.D."/>
            <person name="Ossowski S."/>
            <person name="Ottilar R.P."/>
            <person name="Salamov A.A."/>
            <person name="Schneeberger K."/>
            <person name="Spannagl M."/>
            <person name="Wang X."/>
            <person name="Yang L."/>
            <person name="Nasrallah M.E."/>
            <person name="Bergelson J."/>
            <person name="Carrington J.C."/>
            <person name="Gaut B.S."/>
            <person name="Schmutz J."/>
            <person name="Mayer K.F.X."/>
            <person name="Van de Peer Y."/>
            <person name="Grigoriev I.V."/>
            <person name="Nordborg M."/>
            <person name="Weigel D."/>
            <person name="Guo Y.-L."/>
        </authorList>
    </citation>
    <scope>NUCLEOTIDE SEQUENCE [LARGE SCALE GENOMIC DNA]</scope>
    <source>
        <strain evidence="3">cv. MN47</strain>
    </source>
</reference>
<dbReference type="STRING" id="81972.D7LSJ7"/>
<dbReference type="InterPro" id="IPR001810">
    <property type="entry name" value="F-box_dom"/>
</dbReference>
<protein>
    <submittedName>
        <fullName evidence="2">F-box family protein</fullName>
    </submittedName>
</protein>
<dbReference type="PANTHER" id="PTHR31672">
    <property type="entry name" value="BNACNNG10540D PROTEIN"/>
    <property type="match status" value="1"/>
</dbReference>
<dbReference type="Pfam" id="PF07734">
    <property type="entry name" value="FBA_1"/>
    <property type="match status" value="2"/>
</dbReference>
<dbReference type="InterPro" id="IPR006527">
    <property type="entry name" value="F-box-assoc_dom_typ1"/>
</dbReference>
<sequence length="661" mass="76421">MTTISDLSEDLVGEILSWVPFTSLTAVRSTCKKWNALSKNHIFGRKTASRNQFLEFMVADSRVCSLRLDLQGIRNDDVEDYVDSSMKQITIPNNDDQVEISQVYHCDGLLLCIAKDNSRLFVWNPYLGQTKWIQPRNKFHKYDRFALGYDNNRNHKILRFLYDEENNESCRRTHIDVYDFSSDSWRVLDVNPDCDIIPFYLSGVSLKGNTYFFGQEVTQASKVTNIETCLLCFDFTTERFGPRLPLLFHPPCPSFETVTLSWVRDEKLAVLYNHYVTSEILELRISTKIEPNAVLWSSFLTVDMSVVNGLPDDFSMYFEAKSFFIDEEKKVVVLFDSKVIETCRYQMAYIVGDDGYFKSVNIGVNDQVEISQVYHCDGLLLCIAKNNSSLMVWNPYLGQTKWIRPRNTFHRADSFALGYDNNRNHKILRFLYDAERNRTGQGWVIDVYDFSSDSWRVLDVNADWDELFYQSGVSLKGNSYFFAREVTTEAEVGKEDLLVTEIEDYLLCFDVTTERFGPRLSLPFNHPSPIFEYLTLSWARDDKLAVLYSHYDTSEIYEIWISTKIEPNAVSWSTFLTVDKSLINGFSTFYDPMSFFIDEEKKVAVFFDIKGTETGCYQIACIIGDNGYFKSVNIGVISNSQWKQGKLVCSSYVPSLVQLQD</sequence>
<dbReference type="InterPro" id="IPR036047">
    <property type="entry name" value="F-box-like_dom_sf"/>
</dbReference>
<dbReference type="InterPro" id="IPR017451">
    <property type="entry name" value="F-box-assoc_interact_dom"/>
</dbReference>
<dbReference type="HOGENOM" id="CLU_415254_0_0_1"/>
<gene>
    <name evidence="2" type="ORF">ARALYDRAFT_485308</name>
</gene>
<dbReference type="Gramene" id="fgenesh2_kg.5__1300__AT3G49510.1">
    <property type="protein sequence ID" value="fgenesh2_kg.5__1300__AT3G49510.1"/>
    <property type="gene ID" value="fgenesh2_kg.5__1300__AT3G49510.1"/>
</dbReference>
<dbReference type="CDD" id="cd22157">
    <property type="entry name" value="F-box_AtFBW1-like"/>
    <property type="match status" value="1"/>
</dbReference>
<evidence type="ECO:0000259" key="1">
    <source>
        <dbReference type="SMART" id="SM00256"/>
    </source>
</evidence>
<dbReference type="SUPFAM" id="SSF81383">
    <property type="entry name" value="F-box domain"/>
    <property type="match status" value="1"/>
</dbReference>
<dbReference type="InterPro" id="IPR050796">
    <property type="entry name" value="SCF_F-box_component"/>
</dbReference>
<proteinExistence type="predicted"/>
<feature type="domain" description="F-box" evidence="1">
    <location>
        <begin position="7"/>
        <end position="47"/>
    </location>
</feature>
<accession>D7LSJ7</accession>
<name>D7LSJ7_ARALL</name>
<dbReference type="SUPFAM" id="SSF50965">
    <property type="entry name" value="Galactose oxidase, central domain"/>
    <property type="match status" value="2"/>
</dbReference>
<dbReference type="Gene3D" id="1.20.1280.50">
    <property type="match status" value="1"/>
</dbReference>
<dbReference type="InterPro" id="IPR011043">
    <property type="entry name" value="Gal_Oxase/kelch_b-propeller"/>
</dbReference>
<keyword evidence="3" id="KW-1185">Reference proteome</keyword>
<dbReference type="Pfam" id="PF00646">
    <property type="entry name" value="F-box"/>
    <property type="match status" value="1"/>
</dbReference>
<organism evidence="3">
    <name type="scientific">Arabidopsis lyrata subsp. lyrata</name>
    <name type="common">Lyre-leaved rock-cress</name>
    <dbReference type="NCBI Taxonomy" id="81972"/>
    <lineage>
        <taxon>Eukaryota</taxon>
        <taxon>Viridiplantae</taxon>
        <taxon>Streptophyta</taxon>
        <taxon>Embryophyta</taxon>
        <taxon>Tracheophyta</taxon>
        <taxon>Spermatophyta</taxon>
        <taxon>Magnoliopsida</taxon>
        <taxon>eudicotyledons</taxon>
        <taxon>Gunneridae</taxon>
        <taxon>Pentapetalae</taxon>
        <taxon>rosids</taxon>
        <taxon>malvids</taxon>
        <taxon>Brassicales</taxon>
        <taxon>Brassicaceae</taxon>
        <taxon>Camelineae</taxon>
        <taxon>Arabidopsis</taxon>
    </lineage>
</organism>
<evidence type="ECO:0000313" key="3">
    <source>
        <dbReference type="Proteomes" id="UP000008694"/>
    </source>
</evidence>
<dbReference type="PANTHER" id="PTHR31672:SF13">
    <property type="entry name" value="F-BOX PROTEIN CPR30-LIKE"/>
    <property type="match status" value="1"/>
</dbReference>
<evidence type="ECO:0000313" key="2">
    <source>
        <dbReference type="EMBL" id="EFH52229.1"/>
    </source>
</evidence>
<dbReference type="AlphaFoldDB" id="D7LSJ7"/>
<dbReference type="Proteomes" id="UP000008694">
    <property type="component" value="Unassembled WGS sequence"/>
</dbReference>
<dbReference type="EMBL" id="GL348717">
    <property type="protein sequence ID" value="EFH52229.1"/>
    <property type="molecule type" value="Genomic_DNA"/>
</dbReference>
<dbReference type="SMART" id="SM00256">
    <property type="entry name" value="FBOX"/>
    <property type="match status" value="1"/>
</dbReference>
<dbReference type="NCBIfam" id="TIGR01640">
    <property type="entry name" value="F_box_assoc_1"/>
    <property type="match status" value="2"/>
</dbReference>